<dbReference type="KEGG" id="eus:EUTSA_v10027328mg"/>
<dbReference type="EMBL" id="KI517384">
    <property type="protein sequence ID" value="ESQ56282.1"/>
    <property type="molecule type" value="Genomic_DNA"/>
</dbReference>
<dbReference type="Proteomes" id="UP000030689">
    <property type="component" value="Unassembled WGS sequence"/>
</dbReference>
<evidence type="ECO:0000256" key="1">
    <source>
        <dbReference type="SAM" id="Phobius"/>
    </source>
</evidence>
<name>V4ML72_EUTSA</name>
<reference evidence="2 3" key="1">
    <citation type="journal article" date="2013" name="Front. Plant Sci.">
        <title>The Reference Genome of the Halophytic Plant Eutrema salsugineum.</title>
        <authorList>
            <person name="Yang R."/>
            <person name="Jarvis D.E."/>
            <person name="Chen H."/>
            <person name="Beilstein M.A."/>
            <person name="Grimwood J."/>
            <person name="Jenkins J."/>
            <person name="Shu S."/>
            <person name="Prochnik S."/>
            <person name="Xin M."/>
            <person name="Ma C."/>
            <person name="Schmutz J."/>
            <person name="Wing R.A."/>
            <person name="Mitchell-Olds T."/>
            <person name="Schumaker K.S."/>
            <person name="Wang X."/>
        </authorList>
    </citation>
    <scope>NUCLEOTIDE SEQUENCE [LARGE SCALE GENOMIC DNA]</scope>
</reference>
<dbReference type="AlphaFoldDB" id="V4ML72"/>
<dbReference type="PANTHER" id="PTHR31170:SF21">
    <property type="match status" value="1"/>
</dbReference>
<keyword evidence="1" id="KW-0812">Transmembrane</keyword>
<dbReference type="PANTHER" id="PTHR31170">
    <property type="entry name" value="BNAC04G53230D PROTEIN"/>
    <property type="match status" value="1"/>
</dbReference>
<dbReference type="Gramene" id="ESQ56282">
    <property type="protein sequence ID" value="ESQ56282"/>
    <property type="gene ID" value="EUTSA_v10027328mg"/>
</dbReference>
<dbReference type="eggNOG" id="ENOG502QQDR">
    <property type="taxonomic scope" value="Eukaryota"/>
</dbReference>
<accession>V4ML72</accession>
<dbReference type="OMA" id="MIQEHKQ"/>
<evidence type="ECO:0000313" key="3">
    <source>
        <dbReference type="Proteomes" id="UP000030689"/>
    </source>
</evidence>
<dbReference type="STRING" id="72664.V4ML72"/>
<dbReference type="InterPro" id="IPR004158">
    <property type="entry name" value="DUF247_pln"/>
</dbReference>
<gene>
    <name evidence="2" type="ORF">EUTSA_v10027328mg</name>
</gene>
<dbReference type="Pfam" id="PF03140">
    <property type="entry name" value="DUF247"/>
    <property type="match status" value="1"/>
</dbReference>
<evidence type="ECO:0000313" key="2">
    <source>
        <dbReference type="EMBL" id="ESQ56282.1"/>
    </source>
</evidence>
<proteinExistence type="predicted"/>
<sequence>MNSSSQGTRQSTIISGTDNDSSSCIIQIENPLNSPKRLKKSAGGQSCCIFRIPHTLFQANETAYKPKIVSIGPYHHSDGEDAKHHLEMIQEHKQRYLDLFLSKTKEKDVCLMHLRQVVSAKEERIRGSYSEELKFDSEKLINMMILDGCFILTLLMVVSKKSWRKIFSDDPIFTLRWILPTLRSDLLLLENQVPLFVLQELHKTSKLFPSSSLNEMIFAFFSYSIKRQKEFWEKRKNLVASHLLDLIRKTYIPYQPQQTKEQSYINIFCCSGGNTCFHIFSHSKTKLQAETPTHTPPLCPFLSLILSAKKLRLRGIEFKQKEQFETPLDITLKNGVLEIPKLTFDDFFSSLLINCVAFEQFNMTCSTEMTSYVTFMGCLINSEEDTSFLTEKGIIENYFGTGEQVSLFFKNTGKDIAFSISKSFLSSVFEGVNKYTSQGYHVHWAGFKYTHFNTPWTFISSFAALMLLLVTIFQAFFAAYAYFRPPN</sequence>
<keyword evidence="3" id="KW-1185">Reference proteome</keyword>
<organism evidence="2 3">
    <name type="scientific">Eutrema salsugineum</name>
    <name type="common">Saltwater cress</name>
    <name type="synonym">Sisymbrium salsugineum</name>
    <dbReference type="NCBI Taxonomy" id="72664"/>
    <lineage>
        <taxon>Eukaryota</taxon>
        <taxon>Viridiplantae</taxon>
        <taxon>Streptophyta</taxon>
        <taxon>Embryophyta</taxon>
        <taxon>Tracheophyta</taxon>
        <taxon>Spermatophyta</taxon>
        <taxon>Magnoliopsida</taxon>
        <taxon>eudicotyledons</taxon>
        <taxon>Gunneridae</taxon>
        <taxon>Pentapetalae</taxon>
        <taxon>rosids</taxon>
        <taxon>malvids</taxon>
        <taxon>Brassicales</taxon>
        <taxon>Brassicaceae</taxon>
        <taxon>Eutremeae</taxon>
        <taxon>Eutrema</taxon>
    </lineage>
</organism>
<protein>
    <submittedName>
        <fullName evidence="2">Uncharacterized protein</fullName>
    </submittedName>
</protein>
<keyword evidence="1" id="KW-1133">Transmembrane helix</keyword>
<keyword evidence="1" id="KW-0472">Membrane</keyword>
<feature type="transmembrane region" description="Helical" evidence="1">
    <location>
        <begin position="458"/>
        <end position="483"/>
    </location>
</feature>